<name>L0FTH0_ECHVK</name>
<evidence type="ECO:0000313" key="2">
    <source>
        <dbReference type="EMBL" id="AGA76343.1"/>
    </source>
</evidence>
<sequence>MGYKNSVNGGISQVNHPLSQNFPSDHTETHLSHLNGLSRIAFGAKTARTPCPLAW</sequence>
<organism evidence="2 3">
    <name type="scientific">Echinicola vietnamensis (strain DSM 17526 / LMG 23754 / KMM 6221)</name>
    <dbReference type="NCBI Taxonomy" id="926556"/>
    <lineage>
        <taxon>Bacteria</taxon>
        <taxon>Pseudomonadati</taxon>
        <taxon>Bacteroidota</taxon>
        <taxon>Cytophagia</taxon>
        <taxon>Cytophagales</taxon>
        <taxon>Cyclobacteriaceae</taxon>
        <taxon>Echinicola</taxon>
    </lineage>
</organism>
<dbReference type="HOGENOM" id="CLU_3024855_0_0_10"/>
<keyword evidence="3" id="KW-1185">Reference proteome</keyword>
<dbReference type="Proteomes" id="UP000010796">
    <property type="component" value="Chromosome"/>
</dbReference>
<evidence type="ECO:0000256" key="1">
    <source>
        <dbReference type="SAM" id="MobiDB-lite"/>
    </source>
</evidence>
<feature type="compositionally biased region" description="Polar residues" evidence="1">
    <location>
        <begin position="1"/>
        <end position="24"/>
    </location>
</feature>
<gene>
    <name evidence="2" type="ordered locus">Echvi_0040</name>
</gene>
<protein>
    <submittedName>
        <fullName evidence="2">Uncharacterized protein</fullName>
    </submittedName>
</protein>
<dbReference type="EMBL" id="CP003346">
    <property type="protein sequence ID" value="AGA76343.1"/>
    <property type="molecule type" value="Genomic_DNA"/>
</dbReference>
<dbReference type="KEGG" id="evi:Echvi_0040"/>
<accession>L0FTH0</accession>
<evidence type="ECO:0000313" key="3">
    <source>
        <dbReference type="Proteomes" id="UP000010796"/>
    </source>
</evidence>
<reference evidence="3" key="1">
    <citation type="submission" date="2012-02" db="EMBL/GenBank/DDBJ databases">
        <title>The complete genome of Echinicola vietnamensis DSM 17526.</title>
        <authorList>
            <person name="Lucas S."/>
            <person name="Copeland A."/>
            <person name="Lapidus A."/>
            <person name="Glavina del Rio T."/>
            <person name="Dalin E."/>
            <person name="Tice H."/>
            <person name="Bruce D."/>
            <person name="Goodwin L."/>
            <person name="Pitluck S."/>
            <person name="Peters L."/>
            <person name="Ovchinnikova G."/>
            <person name="Teshima H."/>
            <person name="Kyrpides N."/>
            <person name="Mavromatis K."/>
            <person name="Ivanova N."/>
            <person name="Brettin T."/>
            <person name="Detter J.C."/>
            <person name="Han C."/>
            <person name="Larimer F."/>
            <person name="Land M."/>
            <person name="Hauser L."/>
            <person name="Markowitz V."/>
            <person name="Cheng J.-F."/>
            <person name="Hugenholtz P."/>
            <person name="Woyke T."/>
            <person name="Wu D."/>
            <person name="Brambilla E."/>
            <person name="Klenk H.-P."/>
            <person name="Eisen J.A."/>
        </authorList>
    </citation>
    <scope>NUCLEOTIDE SEQUENCE [LARGE SCALE GENOMIC DNA]</scope>
    <source>
        <strain evidence="3">DSM 17526 / LMG 23754 / KMM 6221</strain>
    </source>
</reference>
<feature type="region of interest" description="Disordered" evidence="1">
    <location>
        <begin position="1"/>
        <end position="28"/>
    </location>
</feature>
<proteinExistence type="predicted"/>
<dbReference type="STRING" id="926556.Echvi_0040"/>
<dbReference type="AlphaFoldDB" id="L0FTH0"/>